<dbReference type="RefSeq" id="WP_130346293.1">
    <property type="nucleotide sequence ID" value="NZ_SGWQ01000008.1"/>
</dbReference>
<reference evidence="1 2" key="1">
    <citation type="submission" date="2019-02" db="EMBL/GenBank/DDBJ databases">
        <title>Genomic Encyclopedia of Type Strains, Phase IV (KMG-IV): sequencing the most valuable type-strain genomes for metagenomic binning, comparative biology and taxonomic classification.</title>
        <authorList>
            <person name="Goeker M."/>
        </authorList>
    </citation>
    <scope>NUCLEOTIDE SEQUENCE [LARGE SCALE GENOMIC DNA]</scope>
    <source>
        <strain evidence="1 2">DSM 101727</strain>
    </source>
</reference>
<proteinExistence type="predicted"/>
<dbReference type="Proteomes" id="UP000294257">
    <property type="component" value="Unassembled WGS sequence"/>
</dbReference>
<dbReference type="AlphaFoldDB" id="A0A4Q7KLM8"/>
<evidence type="ECO:0000313" key="1">
    <source>
        <dbReference type="EMBL" id="RZS34856.1"/>
    </source>
</evidence>
<keyword evidence="2" id="KW-1185">Reference proteome</keyword>
<comment type="caution">
    <text evidence="1">The sequence shown here is derived from an EMBL/GenBank/DDBJ whole genome shotgun (WGS) entry which is preliminary data.</text>
</comment>
<dbReference type="EMBL" id="SGWQ01000008">
    <property type="protein sequence ID" value="RZS34856.1"/>
    <property type="molecule type" value="Genomic_DNA"/>
</dbReference>
<name>A0A4Q7KLM8_9PSEU</name>
<gene>
    <name evidence="1" type="ORF">EV193_108206</name>
</gene>
<evidence type="ECO:0000313" key="2">
    <source>
        <dbReference type="Proteomes" id="UP000294257"/>
    </source>
</evidence>
<dbReference type="OrthoDB" id="3828153at2"/>
<organism evidence="1 2">
    <name type="scientific">Herbihabitans rhizosphaerae</name>
    <dbReference type="NCBI Taxonomy" id="1872711"/>
    <lineage>
        <taxon>Bacteria</taxon>
        <taxon>Bacillati</taxon>
        <taxon>Actinomycetota</taxon>
        <taxon>Actinomycetes</taxon>
        <taxon>Pseudonocardiales</taxon>
        <taxon>Pseudonocardiaceae</taxon>
        <taxon>Herbihabitans</taxon>
    </lineage>
</organism>
<accession>A0A4Q7KLM8</accession>
<protein>
    <submittedName>
        <fullName evidence="1">Uncharacterized protein DUF695</fullName>
    </submittedName>
</protein>
<sequence>MGIFRKRGHEPVPVIATGDPLDMFWAWWTQVGAAETAAAIQRGKPQPIVQSLGPRVAAISPELDWELTPGVGGAQHALVVTAAGRPQARAIARRWRRRAPAADAIWEYLDARPPARDVGETVIALEHGPRVAAAEVLVAAEPDNPRACLHLALHHPAFAAMTDRQRMTAVFLLLDAAIGEQAVETWIGRVDPLPNAPAGAVPLPSLPELVRRFVAGKTDAKGDGYWTVLEGRTPQGDPVLAMAELPLRPMRLPHLDAHVLVTLPFTDVDSSGLPGPGSRSNLRSLEEHVTGLLGESGRMLAHETAGGVRRLHVYVDSWTPAAEQLRAACAGWDQGEVTVEVTPDPGWDRVRHLAG</sequence>